<proteinExistence type="predicted"/>
<organism evidence="1 2">
    <name type="scientific">Yoonia litorea</name>
    <dbReference type="NCBI Taxonomy" id="1123755"/>
    <lineage>
        <taxon>Bacteria</taxon>
        <taxon>Pseudomonadati</taxon>
        <taxon>Pseudomonadota</taxon>
        <taxon>Alphaproteobacteria</taxon>
        <taxon>Rhodobacterales</taxon>
        <taxon>Paracoccaceae</taxon>
        <taxon>Yoonia</taxon>
    </lineage>
</organism>
<dbReference type="GO" id="GO:0009036">
    <property type="term" value="F:type II site-specific deoxyribonuclease activity"/>
    <property type="evidence" value="ECO:0007669"/>
    <property type="project" value="InterPro"/>
</dbReference>
<dbReference type="Pfam" id="PF09015">
    <property type="entry name" value="NgoMIV_restric"/>
    <property type="match status" value="1"/>
</dbReference>
<dbReference type="InterPro" id="IPR037083">
    <property type="entry name" value="NgoMIV_sf"/>
</dbReference>
<dbReference type="SUPFAM" id="SSF52980">
    <property type="entry name" value="Restriction endonuclease-like"/>
    <property type="match status" value="1"/>
</dbReference>
<dbReference type="InterPro" id="IPR011335">
    <property type="entry name" value="Restrct_endonuc-II-like"/>
</dbReference>
<dbReference type="InterPro" id="IPR015105">
    <property type="entry name" value="NgoMIV"/>
</dbReference>
<reference evidence="1 2" key="1">
    <citation type="submission" date="2016-10" db="EMBL/GenBank/DDBJ databases">
        <authorList>
            <person name="de Groot N.N."/>
        </authorList>
    </citation>
    <scope>NUCLEOTIDE SEQUENCE [LARGE SCALE GENOMIC DNA]</scope>
    <source>
        <strain evidence="1 2">DSM 29433</strain>
    </source>
</reference>
<dbReference type="Gene3D" id="3.40.50.10010">
    <property type="entry name" value="Type-2 restriction enzyme NgoMIV"/>
    <property type="match status" value="1"/>
</dbReference>
<dbReference type="EMBL" id="FOZM01000001">
    <property type="protein sequence ID" value="SFS14748.1"/>
    <property type="molecule type" value="Genomic_DNA"/>
</dbReference>
<dbReference type="STRING" id="1123755.SAMN05444714_1748"/>
<dbReference type="AlphaFoldDB" id="A0A1I6MGK5"/>
<name>A0A1I6MGK5_9RHOB</name>
<dbReference type="OrthoDB" id="5504137at2"/>
<protein>
    <submittedName>
        <fullName evidence="1">NgoMIV restriction enzyme</fullName>
    </submittedName>
</protein>
<dbReference type="CDD" id="cd22340">
    <property type="entry name" value="NgoMIV-like"/>
    <property type="match status" value="1"/>
</dbReference>
<sequence>MEAWLKKARKDFHSACLAGPISITKSVPSIADVSNKASREISSALVGKIGTTQHKAEKPAGQTAGHMFESVCQGFLQESIVQLSHLRPGHFSVERGKAISLFDQYAHLDELRILSDASRELKTHLGTDYLIKPDVVVIREPETDESINAGNFIVDDSVAKQTSIRQANGAYATLHASVSCKLTIRSDRVQNTRSEALNLVRNRKGRLPHIAAITAEPVPSRIAAIALGTGDIDCVYHFALNELVEVLVEQERETLELVETMIDGKRLRDISDLPLDLVI</sequence>
<evidence type="ECO:0000313" key="2">
    <source>
        <dbReference type="Proteomes" id="UP000198926"/>
    </source>
</evidence>
<dbReference type="GO" id="GO:0009307">
    <property type="term" value="P:DNA restriction-modification system"/>
    <property type="evidence" value="ECO:0007669"/>
    <property type="project" value="InterPro"/>
</dbReference>
<dbReference type="Proteomes" id="UP000198926">
    <property type="component" value="Unassembled WGS sequence"/>
</dbReference>
<gene>
    <name evidence="1" type="ORF">SAMN05444714_1748</name>
</gene>
<dbReference type="RefSeq" id="WP_090206508.1">
    <property type="nucleotide sequence ID" value="NZ_FOZM01000001.1"/>
</dbReference>
<keyword evidence="2" id="KW-1185">Reference proteome</keyword>
<evidence type="ECO:0000313" key="1">
    <source>
        <dbReference type="EMBL" id="SFS14748.1"/>
    </source>
</evidence>
<accession>A0A1I6MGK5</accession>